<organism evidence="1">
    <name type="scientific">Escherichia coli O104:H7</name>
    <dbReference type="NCBI Taxonomy" id="1619910"/>
    <lineage>
        <taxon>Bacteria</taxon>
        <taxon>Pseudomonadati</taxon>
        <taxon>Pseudomonadota</taxon>
        <taxon>Gammaproteobacteria</taxon>
        <taxon>Enterobacterales</taxon>
        <taxon>Enterobacteriaceae</taxon>
        <taxon>Escherichia</taxon>
    </lineage>
</organism>
<sequence>MLYAGIPLKVQHSLVGHKSISLMGDYTKAFALDMAARNRGQFSMPGADAVTMLKKAHAQKMVSVNGAPY</sequence>
<accession>A0A0F6SKD5</accession>
<reference evidence="1" key="1">
    <citation type="journal article" date="2015" name="BMC Microbiol.">
        <title>Genome sequencing and comparative genomics provides insights on the evolutionary dynamics and pathogenic potential of different H-serotypes of Shiga toxin-producing Escherichia coli O104.</title>
        <authorList>
            <person name="Yan X."/>
            <person name="Fratamico P.M."/>
            <person name="Bono J.L."/>
            <person name="Baranzoni G.M."/>
            <person name="Chen C.Y."/>
        </authorList>
    </citation>
    <scope>NUCLEOTIDE SEQUENCE</scope>
    <source>
        <strain evidence="1">RM9387</strain>
        <plasmid evidence="1">pO104_H7</plasmid>
    </source>
</reference>
<evidence type="ECO:0008006" key="2">
    <source>
        <dbReference type="Google" id="ProtNLM"/>
    </source>
</evidence>
<proteinExistence type="predicted"/>
<geneLocation type="plasmid" evidence="1">
    <name>pO104_H7</name>
</geneLocation>
<keyword evidence="1" id="KW-0614">Plasmid</keyword>
<dbReference type="EMBL" id="KM085449">
    <property type="protein sequence ID" value="AKF16770.1"/>
    <property type="molecule type" value="Genomic_DNA"/>
</dbReference>
<evidence type="ECO:0000313" key="1">
    <source>
        <dbReference type="EMBL" id="AKF16770.1"/>
    </source>
</evidence>
<name>A0A0F6SKD5_ECOLX</name>
<dbReference type="AlphaFoldDB" id="A0A0F6SKD5"/>
<protein>
    <recommendedName>
        <fullName evidence="2">Phage integrase family protein</fullName>
    </recommendedName>
</protein>